<dbReference type="Gene3D" id="3.90.120.10">
    <property type="entry name" value="DNA Methylase, subunit A, domain 2"/>
    <property type="match status" value="1"/>
</dbReference>
<reference evidence="6" key="1">
    <citation type="submission" date="2019-11" db="UniProtKB">
        <authorList>
            <consortium name="WormBaseParasite"/>
        </authorList>
    </citation>
    <scope>IDENTIFICATION</scope>
</reference>
<dbReference type="GO" id="GO:0008168">
    <property type="term" value="F:methyltransferase activity"/>
    <property type="evidence" value="ECO:0007669"/>
    <property type="project" value="UniProtKB-KW"/>
</dbReference>
<dbReference type="Gene3D" id="3.40.50.150">
    <property type="entry name" value="Vaccinia Virus protein VP39"/>
    <property type="match status" value="1"/>
</dbReference>
<dbReference type="InterPro" id="IPR050750">
    <property type="entry name" value="C5-MTase"/>
</dbReference>
<accession>A0A5K3FK53</accession>
<evidence type="ECO:0000313" key="6">
    <source>
        <dbReference type="WBParaSite" id="MCU_009066-RB"/>
    </source>
</evidence>
<dbReference type="GO" id="GO:0005634">
    <property type="term" value="C:nucleus"/>
    <property type="evidence" value="ECO:0007669"/>
    <property type="project" value="TreeGrafter"/>
</dbReference>
<evidence type="ECO:0000256" key="3">
    <source>
        <dbReference type="ARBA" id="ARBA00022691"/>
    </source>
</evidence>
<proteinExistence type="inferred from homology"/>
<dbReference type="PRINTS" id="PR00105">
    <property type="entry name" value="C5METTRFRASE"/>
</dbReference>
<dbReference type="WBParaSite" id="MCU_009066-RB">
    <property type="protein sequence ID" value="MCU_009066-RB"/>
    <property type="gene ID" value="MCU_009066"/>
</dbReference>
<keyword evidence="1 4" id="KW-0489">Methyltransferase</keyword>
<sequence>MRVLELYSGIGGMHAALSRSGLAFEIVRALDINDLANRVYNKAFNCSLASNKSIDSLSINECLLFEADLWTLSPPCQPFTRMGKQKQGMDTRSSSLRTIIDLIRRIKPPAILLENVKGFEGSDAWRSLIETLVCCDYDIRQFLLTPLQFGVPNCRLRYYLVAKLRTEPQRSMFSFGQTPINSTDASTEADSNILRFPIFDVPLLPNCQCIVCTEKARNITSIEDHYAAYVPLCRPIQEFLLPKTDVPEYLFLSKSDKERFYRILDIVSPESHKSACFTKGYGQRFEGTGSFLTLTRVPPADTDATFPPTLRAFHSKEIANLMCFPADFEFPEEVTEKQRKRLLGNSINVLVVAHILNWAFSTN</sequence>
<dbReference type="PROSITE" id="PS51679">
    <property type="entry name" value="SAM_MT_C5"/>
    <property type="match status" value="1"/>
</dbReference>
<name>A0A5K3FK53_MESCO</name>
<dbReference type="InterPro" id="IPR029063">
    <property type="entry name" value="SAM-dependent_MTases_sf"/>
</dbReference>
<dbReference type="Pfam" id="PF00145">
    <property type="entry name" value="DNA_methylase"/>
    <property type="match status" value="1"/>
</dbReference>
<dbReference type="GO" id="GO:0032259">
    <property type="term" value="P:methylation"/>
    <property type="evidence" value="ECO:0007669"/>
    <property type="project" value="UniProtKB-KW"/>
</dbReference>
<evidence type="ECO:0000256" key="4">
    <source>
        <dbReference type="PROSITE-ProRule" id="PRU01016"/>
    </source>
</evidence>
<evidence type="ECO:0000256" key="2">
    <source>
        <dbReference type="ARBA" id="ARBA00022679"/>
    </source>
</evidence>
<organism evidence="6">
    <name type="scientific">Mesocestoides corti</name>
    <name type="common">Flatworm</name>
    <dbReference type="NCBI Taxonomy" id="53468"/>
    <lineage>
        <taxon>Eukaryota</taxon>
        <taxon>Metazoa</taxon>
        <taxon>Spiralia</taxon>
        <taxon>Lophotrochozoa</taxon>
        <taxon>Platyhelminthes</taxon>
        <taxon>Cestoda</taxon>
        <taxon>Eucestoda</taxon>
        <taxon>Cyclophyllidea</taxon>
        <taxon>Mesocestoididae</taxon>
        <taxon>Mesocestoides</taxon>
    </lineage>
</organism>
<dbReference type="AlphaFoldDB" id="A0A5K3FK53"/>
<evidence type="ECO:0000256" key="5">
    <source>
        <dbReference type="RuleBase" id="RU000416"/>
    </source>
</evidence>
<protein>
    <submittedName>
        <fullName evidence="6">tRNA (Cytosine(38)-C(5))-methyltransferase</fullName>
    </submittedName>
</protein>
<feature type="active site" evidence="4">
    <location>
        <position position="76"/>
    </location>
</feature>
<keyword evidence="3 4" id="KW-0949">S-adenosyl-L-methionine</keyword>
<dbReference type="PANTHER" id="PTHR46098:SF1">
    <property type="entry name" value="TRNA (CYTOSINE(38)-C(5))-METHYLTRANSFERASE"/>
    <property type="match status" value="1"/>
</dbReference>
<dbReference type="NCBIfam" id="TIGR00675">
    <property type="entry name" value="dcm"/>
    <property type="match status" value="1"/>
</dbReference>
<evidence type="ECO:0000256" key="1">
    <source>
        <dbReference type="ARBA" id="ARBA00022603"/>
    </source>
</evidence>
<dbReference type="PANTHER" id="PTHR46098">
    <property type="entry name" value="TRNA (CYTOSINE(38)-C(5))-METHYLTRANSFERASE"/>
    <property type="match status" value="1"/>
</dbReference>
<dbReference type="InterPro" id="IPR001525">
    <property type="entry name" value="C5_MeTfrase"/>
</dbReference>
<keyword evidence="2 4" id="KW-0808">Transferase</keyword>
<dbReference type="SUPFAM" id="SSF53335">
    <property type="entry name" value="S-adenosyl-L-methionine-dependent methyltransferases"/>
    <property type="match status" value="1"/>
</dbReference>
<comment type="similarity">
    <text evidence="4 5">Belongs to the class I-like SAM-binding methyltransferase superfamily. C5-methyltransferase family.</text>
</comment>